<dbReference type="Proteomes" id="UP000509722">
    <property type="component" value="Chromosome"/>
</dbReference>
<dbReference type="EMBL" id="CP053832">
    <property type="protein sequence ID" value="QKF85088.1"/>
    <property type="molecule type" value="Genomic_DNA"/>
</dbReference>
<reference evidence="1 2" key="1">
    <citation type="submission" date="2020-05" db="EMBL/GenBank/DDBJ databases">
        <title>Complete genome sequencing of Campylobacter and Arcobacter type strains.</title>
        <authorList>
            <person name="Miller W.G."/>
            <person name="Yee E."/>
        </authorList>
    </citation>
    <scope>NUCLEOTIDE SEQUENCE [LARGE SCALE GENOMIC DNA]</scope>
    <source>
        <strain evidence="1 2">LMG 6451</strain>
    </source>
</reference>
<organism evidence="1 2">
    <name type="scientific">Campylobacter ureolyticus</name>
    <dbReference type="NCBI Taxonomy" id="827"/>
    <lineage>
        <taxon>Bacteria</taxon>
        <taxon>Pseudomonadati</taxon>
        <taxon>Campylobacterota</taxon>
        <taxon>Epsilonproteobacteria</taxon>
        <taxon>Campylobacterales</taxon>
        <taxon>Campylobacteraceae</taxon>
        <taxon>Campylobacter</taxon>
    </lineage>
</organism>
<dbReference type="AlphaFoldDB" id="A0AAE7JQ51"/>
<sequence>MNKNEIFIILRATSNKKISDIKNISFSKIWKKGDNKIAGNSILKHKNFGFEIEQKYFNKYYIQEILDDFFTNENVMKFAKLSLLNKELLVVVYSYDMFPAINYNSKFLKFLGDNDISLSHDLYDFENINALC</sequence>
<gene>
    <name evidence="1" type="ORF">CURT_1660</name>
</gene>
<protein>
    <submittedName>
        <fullName evidence="1">Uncharacterized protein</fullName>
    </submittedName>
</protein>
<dbReference type="GeneID" id="77176568"/>
<proteinExistence type="predicted"/>
<name>A0AAE7JQ51_9BACT</name>
<accession>A0AAE7JQ51</accession>
<evidence type="ECO:0000313" key="1">
    <source>
        <dbReference type="EMBL" id="QKF85088.1"/>
    </source>
</evidence>
<evidence type="ECO:0000313" key="2">
    <source>
        <dbReference type="Proteomes" id="UP000509722"/>
    </source>
</evidence>
<dbReference type="RefSeq" id="WP_018713934.1">
    <property type="nucleotide sequence ID" value="NZ_CP053832.1"/>
</dbReference>